<reference evidence="1 2" key="1">
    <citation type="submission" date="2019-07" db="EMBL/GenBank/DDBJ databases">
        <title>Draft genome sequence of Adlercreutzia equolifaciens IPLA 37004, a human intestinal strain that does not produces equol from daidzein.</title>
        <authorList>
            <person name="Vazquez L."/>
            <person name="Florez A.B."/>
            <person name="Mayo B."/>
        </authorList>
    </citation>
    <scope>NUCLEOTIDE SEQUENCE [LARGE SCALE GENOMIC DNA]</scope>
    <source>
        <strain evidence="1 2">IPLA 37004</strain>
    </source>
</reference>
<dbReference type="Proteomes" id="UP000472380">
    <property type="component" value="Unassembled WGS sequence"/>
</dbReference>
<comment type="caution">
    <text evidence="1">The sequence shown here is derived from an EMBL/GenBank/DDBJ whole genome shotgun (WGS) entry which is preliminary data.</text>
</comment>
<evidence type="ECO:0000313" key="1">
    <source>
        <dbReference type="EMBL" id="MZG27812.1"/>
    </source>
</evidence>
<dbReference type="RefSeq" id="WP_161127623.1">
    <property type="nucleotide sequence ID" value="NZ_CBCTOK010000013.1"/>
</dbReference>
<dbReference type="EMBL" id="VJNE01000006">
    <property type="protein sequence ID" value="MZG27812.1"/>
    <property type="molecule type" value="Genomic_DNA"/>
</dbReference>
<accession>A0A6L8Q3D9</accession>
<proteinExistence type="predicted"/>
<organism evidence="1 2">
    <name type="scientific">Adlercreutzia equolifaciens</name>
    <dbReference type="NCBI Taxonomy" id="446660"/>
    <lineage>
        <taxon>Bacteria</taxon>
        <taxon>Bacillati</taxon>
        <taxon>Actinomycetota</taxon>
        <taxon>Coriobacteriia</taxon>
        <taxon>Eggerthellales</taxon>
        <taxon>Eggerthellaceae</taxon>
        <taxon>Adlercreutzia</taxon>
    </lineage>
</organism>
<gene>
    <name evidence="1" type="ORF">FM068_04310</name>
</gene>
<evidence type="ECO:0000313" key="2">
    <source>
        <dbReference type="Proteomes" id="UP000472380"/>
    </source>
</evidence>
<protein>
    <submittedName>
        <fullName evidence="1">Uncharacterized protein</fullName>
    </submittedName>
</protein>
<dbReference type="AlphaFoldDB" id="A0A6L8Q3D9"/>
<name>A0A6L8Q3D9_9ACTN</name>
<sequence length="234" mass="26087">MTKAVSELNEKDAGLLITVDEASAQSDELPVLIDSFQHFVRERRDVALLLAGLPHNVSTLIDVDAISFLRRAFKHTMDQISATDTSYAIKETVEGAGRGIAAPALKVAADASEGYAFLIQLLGYHAWRQHPERETITLEDMEQAVVLARNDMYRMVLEPTVNSLSERELEFLVAMTEGEGPHRVSDIAGRMGITENNATKIRARLIEQEVIGARRRGFVDFDMPMIRDYLVDEG</sequence>